<accession>A0A8J3TZ15</accession>
<dbReference type="InterPro" id="IPR003594">
    <property type="entry name" value="HATPase_dom"/>
</dbReference>
<gene>
    <name evidence="13" type="ORF">Pmi06nite_32470</name>
</gene>
<keyword evidence="14" id="KW-1185">Reference proteome</keyword>
<dbReference type="EMBL" id="BOOO01000016">
    <property type="protein sequence ID" value="GII29805.1"/>
    <property type="molecule type" value="Genomic_DNA"/>
</dbReference>
<dbReference type="CDD" id="cd00075">
    <property type="entry name" value="HATPase"/>
    <property type="match status" value="1"/>
</dbReference>
<dbReference type="EC" id="2.7.13.3" evidence="3"/>
<dbReference type="Proteomes" id="UP000650628">
    <property type="component" value="Unassembled WGS sequence"/>
</dbReference>
<comment type="catalytic activity">
    <reaction evidence="1">
        <text>ATP + protein L-histidine = ADP + protein N-phospho-L-histidine.</text>
        <dbReference type="EC" id="2.7.13.3"/>
    </reaction>
</comment>
<dbReference type="PRINTS" id="PR00344">
    <property type="entry name" value="BCTRLSENSOR"/>
</dbReference>
<dbReference type="PANTHER" id="PTHR43711">
    <property type="entry name" value="TWO-COMPONENT HISTIDINE KINASE"/>
    <property type="match status" value="1"/>
</dbReference>
<keyword evidence="9" id="KW-0902">Two-component regulatory system</keyword>
<evidence type="ECO:0000256" key="10">
    <source>
        <dbReference type="SAM" id="Phobius"/>
    </source>
</evidence>
<proteinExistence type="predicted"/>
<dbReference type="Pfam" id="PF02518">
    <property type="entry name" value="HATPase_c"/>
    <property type="match status" value="1"/>
</dbReference>
<keyword evidence="8 10" id="KW-1133">Transmembrane helix</keyword>
<dbReference type="RefSeq" id="WP_239113946.1">
    <property type="nucleotide sequence ID" value="NZ_BOOO01000016.1"/>
</dbReference>
<comment type="caution">
    <text evidence="13">The sequence shown here is derived from an EMBL/GenBank/DDBJ whole genome shotgun (WGS) entry which is preliminary data.</text>
</comment>
<dbReference type="PROSITE" id="PS50109">
    <property type="entry name" value="HIS_KIN"/>
    <property type="match status" value="1"/>
</dbReference>
<evidence type="ECO:0000256" key="9">
    <source>
        <dbReference type="ARBA" id="ARBA00023012"/>
    </source>
</evidence>
<feature type="transmembrane region" description="Helical" evidence="10">
    <location>
        <begin position="12"/>
        <end position="35"/>
    </location>
</feature>
<evidence type="ECO:0000256" key="2">
    <source>
        <dbReference type="ARBA" id="ARBA00004236"/>
    </source>
</evidence>
<keyword evidence="7 13" id="KW-0418">Kinase</keyword>
<protein>
    <recommendedName>
        <fullName evidence="3">histidine kinase</fullName>
        <ecNumber evidence="3">2.7.13.3</ecNumber>
    </recommendedName>
</protein>
<dbReference type="InterPro" id="IPR003660">
    <property type="entry name" value="HAMP_dom"/>
</dbReference>
<feature type="domain" description="Histidine kinase" evidence="11">
    <location>
        <begin position="376"/>
        <end position="592"/>
    </location>
</feature>
<evidence type="ECO:0000256" key="6">
    <source>
        <dbReference type="ARBA" id="ARBA00022692"/>
    </source>
</evidence>
<dbReference type="SUPFAM" id="SSF55874">
    <property type="entry name" value="ATPase domain of HSP90 chaperone/DNA topoisomerase II/histidine kinase"/>
    <property type="match status" value="1"/>
</dbReference>
<keyword evidence="5" id="KW-0808">Transferase</keyword>
<dbReference type="SMART" id="SM00388">
    <property type="entry name" value="HisKA"/>
    <property type="match status" value="1"/>
</dbReference>
<dbReference type="PANTHER" id="PTHR43711:SF1">
    <property type="entry name" value="HISTIDINE KINASE 1"/>
    <property type="match status" value="1"/>
</dbReference>
<dbReference type="Pfam" id="PF00512">
    <property type="entry name" value="HisKA"/>
    <property type="match status" value="1"/>
</dbReference>
<dbReference type="InterPro" id="IPR003661">
    <property type="entry name" value="HisK_dim/P_dom"/>
</dbReference>
<evidence type="ECO:0000256" key="4">
    <source>
        <dbReference type="ARBA" id="ARBA00022553"/>
    </source>
</evidence>
<dbReference type="SMART" id="SM00387">
    <property type="entry name" value="HATPase_c"/>
    <property type="match status" value="1"/>
</dbReference>
<evidence type="ECO:0000256" key="1">
    <source>
        <dbReference type="ARBA" id="ARBA00000085"/>
    </source>
</evidence>
<evidence type="ECO:0000256" key="8">
    <source>
        <dbReference type="ARBA" id="ARBA00022989"/>
    </source>
</evidence>
<name>A0A8J3TZ15_9ACTN</name>
<dbReference type="CDD" id="cd06225">
    <property type="entry name" value="HAMP"/>
    <property type="match status" value="1"/>
</dbReference>
<evidence type="ECO:0000256" key="3">
    <source>
        <dbReference type="ARBA" id="ARBA00012438"/>
    </source>
</evidence>
<keyword evidence="10" id="KW-0472">Membrane</keyword>
<dbReference type="AlphaFoldDB" id="A0A8J3TZ15"/>
<dbReference type="InterPro" id="IPR005467">
    <property type="entry name" value="His_kinase_dom"/>
</dbReference>
<dbReference type="InterPro" id="IPR004358">
    <property type="entry name" value="Sig_transdc_His_kin-like_C"/>
</dbReference>
<dbReference type="PROSITE" id="PS50885">
    <property type="entry name" value="HAMP"/>
    <property type="match status" value="1"/>
</dbReference>
<evidence type="ECO:0000256" key="7">
    <source>
        <dbReference type="ARBA" id="ARBA00022777"/>
    </source>
</evidence>
<dbReference type="InterPro" id="IPR036097">
    <property type="entry name" value="HisK_dim/P_sf"/>
</dbReference>
<dbReference type="Gene3D" id="1.10.287.130">
    <property type="match status" value="1"/>
</dbReference>
<keyword evidence="4" id="KW-0597">Phosphoprotein</keyword>
<evidence type="ECO:0000313" key="14">
    <source>
        <dbReference type="Proteomes" id="UP000650628"/>
    </source>
</evidence>
<evidence type="ECO:0000259" key="12">
    <source>
        <dbReference type="PROSITE" id="PS50885"/>
    </source>
</evidence>
<dbReference type="FunFam" id="3.30.565.10:FF:000006">
    <property type="entry name" value="Sensor histidine kinase WalK"/>
    <property type="match status" value="1"/>
</dbReference>
<feature type="domain" description="HAMP" evidence="12">
    <location>
        <begin position="318"/>
        <end position="368"/>
    </location>
</feature>
<reference evidence="13 14" key="1">
    <citation type="submission" date="2021-01" db="EMBL/GenBank/DDBJ databases">
        <title>Whole genome shotgun sequence of Planotetraspora mira NBRC 15435.</title>
        <authorList>
            <person name="Komaki H."/>
            <person name="Tamura T."/>
        </authorList>
    </citation>
    <scope>NUCLEOTIDE SEQUENCE [LARGE SCALE GENOMIC DNA]</scope>
    <source>
        <strain evidence="13 14">NBRC 15435</strain>
    </source>
</reference>
<dbReference type="Gene3D" id="6.10.340.10">
    <property type="match status" value="1"/>
</dbReference>
<evidence type="ECO:0000313" key="13">
    <source>
        <dbReference type="EMBL" id="GII29805.1"/>
    </source>
</evidence>
<dbReference type="GO" id="GO:0000155">
    <property type="term" value="F:phosphorelay sensor kinase activity"/>
    <property type="evidence" value="ECO:0007669"/>
    <property type="project" value="InterPro"/>
</dbReference>
<dbReference type="CDD" id="cd00082">
    <property type="entry name" value="HisKA"/>
    <property type="match status" value="1"/>
</dbReference>
<sequence>MARNVPLRRSLLLRLVVTSVLIAGCSIAAAAWLAVQSTTRAFQQEQGRALTDDAYVYDVLVGYAATHPSWDGVGGVVEDLARRTGRQIILASQDRARVAASAGAPRTLPDKASVVIDPLETDPALQPGTTDRVDPRVVGPYRLTAEERRQQKVVAGKIRDCIRYEGYPAQISESPGGRFTVEVAGKAPDTTMTSGCGAQELTELTPTEQRAFNQLNGLANACLRRKGLPAVGLTGSFARQHSLIDARSDIPQVQACLDAARREQLDPYVAPAGLLFVLSPGGTEQTRFNLSPANVARITGVTALVLAVTVAVTALVAARLVRPLRALTAAAQHPDGTFGRVPVTGRDEIGVLAAALTGLTERRERADAQRKVMVSDIAHELRTPLTNIRSWLEAVEDGLATPASDPALAATLLREARQLQDIIDDLQDLAVADADGLTLHPERIRVADLLDHVVTAHGGSAESAGVTLATRTDGDPELVADPMRLRQAVGNLVSNAVRHTPEDGHVTVYGRASDGHVEIGVADTGNGIAAEHLPHVFDRFWRADRSRSRETGGSGLGLAIVRQIAEAHGGTVTVTSTLGEGSTFTLRLPMRRPPADAP</sequence>
<organism evidence="13 14">
    <name type="scientific">Planotetraspora mira</name>
    <dbReference type="NCBI Taxonomy" id="58121"/>
    <lineage>
        <taxon>Bacteria</taxon>
        <taxon>Bacillati</taxon>
        <taxon>Actinomycetota</taxon>
        <taxon>Actinomycetes</taxon>
        <taxon>Streptosporangiales</taxon>
        <taxon>Streptosporangiaceae</taxon>
        <taxon>Planotetraspora</taxon>
    </lineage>
</organism>
<comment type="subcellular location">
    <subcellularLocation>
        <location evidence="2">Cell membrane</location>
    </subcellularLocation>
</comment>
<dbReference type="Pfam" id="PF00672">
    <property type="entry name" value="HAMP"/>
    <property type="match status" value="1"/>
</dbReference>
<dbReference type="InterPro" id="IPR050736">
    <property type="entry name" value="Sensor_HK_Regulatory"/>
</dbReference>
<dbReference type="Gene3D" id="3.30.565.10">
    <property type="entry name" value="Histidine kinase-like ATPase, C-terminal domain"/>
    <property type="match status" value="1"/>
</dbReference>
<dbReference type="InterPro" id="IPR036890">
    <property type="entry name" value="HATPase_C_sf"/>
</dbReference>
<keyword evidence="6 10" id="KW-0812">Transmembrane</keyword>
<dbReference type="GO" id="GO:0005886">
    <property type="term" value="C:plasma membrane"/>
    <property type="evidence" value="ECO:0007669"/>
    <property type="project" value="UniProtKB-SubCell"/>
</dbReference>
<evidence type="ECO:0000259" key="11">
    <source>
        <dbReference type="PROSITE" id="PS50109"/>
    </source>
</evidence>
<dbReference type="PROSITE" id="PS51257">
    <property type="entry name" value="PROKAR_LIPOPROTEIN"/>
    <property type="match status" value="1"/>
</dbReference>
<evidence type="ECO:0000256" key="5">
    <source>
        <dbReference type="ARBA" id="ARBA00022679"/>
    </source>
</evidence>
<dbReference type="SUPFAM" id="SSF47384">
    <property type="entry name" value="Homodimeric domain of signal transducing histidine kinase"/>
    <property type="match status" value="1"/>
</dbReference>